<dbReference type="EMBL" id="JBDODL010001852">
    <property type="protein sequence ID" value="MES1921849.1"/>
    <property type="molecule type" value="Genomic_DNA"/>
</dbReference>
<dbReference type="InterPro" id="IPR046342">
    <property type="entry name" value="CBS_dom_sf"/>
</dbReference>
<sequence>MSEIAIKKFKNIFLNVLNNNTGYDIAPSSGKVIVFDKRLLLKDALLALIEQDSKCGVLFNYSNDKIEHIITVTDFISILLHYYDCEKNCNKDIEKLSISEWLGQFFVLFSAIYRF</sequence>
<dbReference type="Proteomes" id="UP001439008">
    <property type="component" value="Unassembled WGS sequence"/>
</dbReference>
<organism evidence="1 2">
    <name type="scientific">Bonamia ostreae</name>
    <dbReference type="NCBI Taxonomy" id="126728"/>
    <lineage>
        <taxon>Eukaryota</taxon>
        <taxon>Sar</taxon>
        <taxon>Rhizaria</taxon>
        <taxon>Endomyxa</taxon>
        <taxon>Ascetosporea</taxon>
        <taxon>Haplosporida</taxon>
        <taxon>Bonamia</taxon>
    </lineage>
</organism>
<reference evidence="1 2" key="1">
    <citation type="journal article" date="2024" name="BMC Biol.">
        <title>Comparative genomics of Ascetosporea gives new insight into the evolutionary basis for animal parasitism in Rhizaria.</title>
        <authorList>
            <person name="Hiltunen Thoren M."/>
            <person name="Onut-Brannstrom I."/>
            <person name="Alfjorden A."/>
            <person name="Peckova H."/>
            <person name="Swords F."/>
            <person name="Hooper C."/>
            <person name="Holzer A.S."/>
            <person name="Bass D."/>
            <person name="Burki F."/>
        </authorList>
    </citation>
    <scope>NUCLEOTIDE SEQUENCE [LARGE SCALE GENOMIC DNA]</scope>
    <source>
        <strain evidence="1">20-A016</strain>
    </source>
</reference>
<keyword evidence="2" id="KW-1185">Reference proteome</keyword>
<gene>
    <name evidence="1" type="ORF">MHBO_003384</name>
</gene>
<proteinExistence type="predicted"/>
<dbReference type="SUPFAM" id="SSF54631">
    <property type="entry name" value="CBS-domain pair"/>
    <property type="match status" value="1"/>
</dbReference>
<protein>
    <submittedName>
        <fullName evidence="1">Uncharacterized protein</fullName>
    </submittedName>
</protein>
<comment type="caution">
    <text evidence="1">The sequence shown here is derived from an EMBL/GenBank/DDBJ whole genome shotgun (WGS) entry which is preliminary data.</text>
</comment>
<evidence type="ECO:0000313" key="1">
    <source>
        <dbReference type="EMBL" id="MES1921849.1"/>
    </source>
</evidence>
<evidence type="ECO:0000313" key="2">
    <source>
        <dbReference type="Proteomes" id="UP001439008"/>
    </source>
</evidence>
<name>A0ABV2AQM7_9EUKA</name>
<dbReference type="Gene3D" id="3.10.580.10">
    <property type="entry name" value="CBS-domain"/>
    <property type="match status" value="1"/>
</dbReference>
<accession>A0ABV2AQM7</accession>